<gene>
    <name evidence="1" type="ORF">HN018_23310</name>
</gene>
<organism evidence="1 2">
    <name type="scientific">Lichenicola cladoniae</name>
    <dbReference type="NCBI Taxonomy" id="1484109"/>
    <lineage>
        <taxon>Bacteria</taxon>
        <taxon>Pseudomonadati</taxon>
        <taxon>Pseudomonadota</taxon>
        <taxon>Alphaproteobacteria</taxon>
        <taxon>Acetobacterales</taxon>
        <taxon>Acetobacteraceae</taxon>
        <taxon>Lichenicola</taxon>
    </lineage>
</organism>
<dbReference type="Proteomes" id="UP000500767">
    <property type="component" value="Plasmid unnamed1"/>
</dbReference>
<evidence type="ECO:0000313" key="1">
    <source>
        <dbReference type="EMBL" id="QKE93285.1"/>
    </source>
</evidence>
<keyword evidence="2" id="KW-1185">Reference proteome</keyword>
<sequence>MARGFGRDVPLAFAIRQIVPMTLHVQYSGAVDQDVRVSWTGGLPWRKVLQNTVSPLGIHAAQSGHTVRVTE</sequence>
<name>A0A6M8HYP3_9PROT</name>
<dbReference type="AlphaFoldDB" id="A0A6M8HYP3"/>
<dbReference type="KEGG" id="lck:HN018_23310"/>
<reference evidence="1 2" key="1">
    <citation type="journal article" date="2014" name="World J. Microbiol. Biotechnol.">
        <title>Biodiversity and physiological characteristics of Antarctic and Arctic lichens-associated bacteria.</title>
        <authorList>
            <person name="Lee Y.M."/>
            <person name="Kim E.H."/>
            <person name="Lee H.K."/>
            <person name="Hong S.G."/>
        </authorList>
    </citation>
    <scope>NUCLEOTIDE SEQUENCE [LARGE SCALE GENOMIC DNA]</scope>
    <source>
        <strain evidence="1 2">PAMC 26569</strain>
        <plasmid evidence="1">unnamed1</plasmid>
    </source>
</reference>
<geneLocation type="plasmid" evidence="1 2">
    <name>unnamed1</name>
</geneLocation>
<accession>A0A6M8HYP3</accession>
<evidence type="ECO:0000313" key="2">
    <source>
        <dbReference type="Proteomes" id="UP000500767"/>
    </source>
</evidence>
<dbReference type="EMBL" id="CP053709">
    <property type="protein sequence ID" value="QKE93285.1"/>
    <property type="molecule type" value="Genomic_DNA"/>
</dbReference>
<proteinExistence type="predicted"/>
<protein>
    <submittedName>
        <fullName evidence="1">Uncharacterized protein</fullName>
    </submittedName>
</protein>
<keyword evidence="1" id="KW-0614">Plasmid</keyword>